<dbReference type="AlphaFoldDB" id="A0A1P8WQZ0"/>
<dbReference type="KEGG" id="fmr:Fuma_06142"/>
<reference evidence="2 3" key="1">
    <citation type="journal article" date="2016" name="Front. Microbiol.">
        <title>Fuerstia marisgermanicae gen. nov., sp. nov., an Unusual Member of the Phylum Planctomycetes from the German Wadden Sea.</title>
        <authorList>
            <person name="Kohn T."/>
            <person name="Heuer A."/>
            <person name="Jogler M."/>
            <person name="Vollmers J."/>
            <person name="Boedeker C."/>
            <person name="Bunk B."/>
            <person name="Rast P."/>
            <person name="Borchert D."/>
            <person name="Glockner I."/>
            <person name="Freese H.M."/>
            <person name="Klenk H.P."/>
            <person name="Overmann J."/>
            <person name="Kaster A.K."/>
            <person name="Rohde M."/>
            <person name="Wiegand S."/>
            <person name="Jogler C."/>
        </authorList>
    </citation>
    <scope>NUCLEOTIDE SEQUENCE [LARGE SCALE GENOMIC DNA]</scope>
    <source>
        <strain evidence="2 3">NH11</strain>
    </source>
</reference>
<dbReference type="EMBL" id="CP017641">
    <property type="protein sequence ID" value="APZ96473.1"/>
    <property type="molecule type" value="Genomic_DNA"/>
</dbReference>
<evidence type="ECO:0000313" key="2">
    <source>
        <dbReference type="EMBL" id="APZ96473.1"/>
    </source>
</evidence>
<feature type="compositionally biased region" description="Basic and acidic residues" evidence="1">
    <location>
        <begin position="85"/>
        <end position="95"/>
    </location>
</feature>
<name>A0A1P8WQZ0_9PLAN</name>
<dbReference type="RefSeq" id="WP_077027494.1">
    <property type="nucleotide sequence ID" value="NZ_CP017641.1"/>
</dbReference>
<accession>A0A1P8WQZ0</accession>
<evidence type="ECO:0000256" key="1">
    <source>
        <dbReference type="SAM" id="MobiDB-lite"/>
    </source>
</evidence>
<feature type="compositionally biased region" description="Polar residues" evidence="1">
    <location>
        <begin position="61"/>
        <end position="80"/>
    </location>
</feature>
<dbReference type="Proteomes" id="UP000187735">
    <property type="component" value="Chromosome"/>
</dbReference>
<protein>
    <recommendedName>
        <fullName evidence="4">Zinc-finger domain-containing protein</fullName>
    </recommendedName>
</protein>
<sequence length="95" mass="11082">MLNCRDLTRLVSESFHRKLTFSERMNVWIHTSMCGICRKFRRLQHNIQSSAQRAKPVTGEMDQQTARLSESSRSRLQTLVVSADNEQRNTDDDNL</sequence>
<proteinExistence type="predicted"/>
<evidence type="ECO:0008006" key="4">
    <source>
        <dbReference type="Google" id="ProtNLM"/>
    </source>
</evidence>
<organism evidence="2 3">
    <name type="scientific">Fuerstiella marisgermanici</name>
    <dbReference type="NCBI Taxonomy" id="1891926"/>
    <lineage>
        <taxon>Bacteria</taxon>
        <taxon>Pseudomonadati</taxon>
        <taxon>Planctomycetota</taxon>
        <taxon>Planctomycetia</taxon>
        <taxon>Planctomycetales</taxon>
        <taxon>Planctomycetaceae</taxon>
        <taxon>Fuerstiella</taxon>
    </lineage>
</organism>
<evidence type="ECO:0000313" key="3">
    <source>
        <dbReference type="Proteomes" id="UP000187735"/>
    </source>
</evidence>
<feature type="region of interest" description="Disordered" evidence="1">
    <location>
        <begin position="49"/>
        <end position="95"/>
    </location>
</feature>
<gene>
    <name evidence="2" type="ORF">Fuma_06142</name>
</gene>
<keyword evidence="3" id="KW-1185">Reference proteome</keyword>